<proteinExistence type="inferred from homology"/>
<dbReference type="InterPro" id="IPR001650">
    <property type="entry name" value="Helicase_C-like"/>
</dbReference>
<keyword evidence="8" id="KW-0067">ATP-binding</keyword>
<dbReference type="InterPro" id="IPR006474">
    <property type="entry name" value="Helicase_Cas3_CRISPR-ass_core"/>
</dbReference>
<dbReference type="SUPFAM" id="SSF52540">
    <property type="entry name" value="P-loop containing nucleoside triphosphate hydrolases"/>
    <property type="match status" value="1"/>
</dbReference>
<dbReference type="InterPro" id="IPR003607">
    <property type="entry name" value="HD/PDEase_dom"/>
</dbReference>
<dbReference type="InterPro" id="IPR006675">
    <property type="entry name" value="HDIG_dom"/>
</dbReference>
<comment type="caution">
    <text evidence="12">The sequence shown here is derived from an EMBL/GenBank/DDBJ whole genome shotgun (WGS) entry which is preliminary data.</text>
</comment>
<protein>
    <submittedName>
        <fullName evidence="12">CRISPR-associated helicase/endonuclease Cas3</fullName>
    </submittedName>
</protein>
<dbReference type="InterPro" id="IPR054712">
    <property type="entry name" value="Cas3-like_dom"/>
</dbReference>
<keyword evidence="9" id="KW-0051">Antiviral defense</keyword>
<dbReference type="InterPro" id="IPR006674">
    <property type="entry name" value="HD_domain"/>
</dbReference>
<dbReference type="Proteomes" id="UP001501556">
    <property type="component" value="Unassembled WGS sequence"/>
</dbReference>
<dbReference type="SUPFAM" id="SSF109604">
    <property type="entry name" value="HD-domain/PDEase-like"/>
    <property type="match status" value="1"/>
</dbReference>
<keyword evidence="6" id="KW-0378">Hydrolase</keyword>
<evidence type="ECO:0000256" key="9">
    <source>
        <dbReference type="ARBA" id="ARBA00023118"/>
    </source>
</evidence>
<dbReference type="InterPro" id="IPR038257">
    <property type="entry name" value="CRISPR-assoc_Cas3_HD_sf"/>
</dbReference>
<keyword evidence="3" id="KW-0540">Nuclease</keyword>
<evidence type="ECO:0000256" key="2">
    <source>
        <dbReference type="ARBA" id="ARBA00009046"/>
    </source>
</evidence>
<keyword evidence="13" id="KW-1185">Reference proteome</keyword>
<dbReference type="SMART" id="SM00490">
    <property type="entry name" value="HELICc"/>
    <property type="match status" value="1"/>
</dbReference>
<dbReference type="EMBL" id="BAABDI010000026">
    <property type="protein sequence ID" value="GAA3984742.1"/>
    <property type="molecule type" value="Genomic_DNA"/>
</dbReference>
<comment type="similarity">
    <text evidence="2">In the central section; belongs to the CRISPR-associated helicase Cas3 family.</text>
</comment>
<evidence type="ECO:0000256" key="3">
    <source>
        <dbReference type="ARBA" id="ARBA00022722"/>
    </source>
</evidence>
<gene>
    <name evidence="12" type="ORF">GCM10022407_32160</name>
</gene>
<keyword evidence="4" id="KW-0479">Metal-binding</keyword>
<evidence type="ECO:0000256" key="7">
    <source>
        <dbReference type="ARBA" id="ARBA00022806"/>
    </source>
</evidence>
<evidence type="ECO:0000256" key="4">
    <source>
        <dbReference type="ARBA" id="ARBA00022723"/>
    </source>
</evidence>
<dbReference type="PANTHER" id="PTHR47959">
    <property type="entry name" value="ATP-DEPENDENT RNA HELICASE RHLE-RELATED"/>
    <property type="match status" value="1"/>
</dbReference>
<evidence type="ECO:0000259" key="11">
    <source>
        <dbReference type="PROSITE" id="PS51643"/>
    </source>
</evidence>
<evidence type="ECO:0000256" key="1">
    <source>
        <dbReference type="ARBA" id="ARBA00006847"/>
    </source>
</evidence>
<dbReference type="Pfam" id="PF01966">
    <property type="entry name" value="HD"/>
    <property type="match status" value="1"/>
</dbReference>
<dbReference type="Gene3D" id="1.10.3210.30">
    <property type="match status" value="1"/>
</dbReference>
<dbReference type="InterPro" id="IPR011545">
    <property type="entry name" value="DEAD/DEAH_box_helicase_dom"/>
</dbReference>
<comment type="similarity">
    <text evidence="10">Belongs to the DEAD box helicase family.</text>
</comment>
<dbReference type="NCBIfam" id="TIGR01596">
    <property type="entry name" value="cas3_HD"/>
    <property type="match status" value="1"/>
</dbReference>
<keyword evidence="5" id="KW-0547">Nucleotide-binding</keyword>
<keyword evidence="7" id="KW-0347">Helicase</keyword>
<dbReference type="PANTHER" id="PTHR47959:SF16">
    <property type="entry name" value="CRISPR-ASSOCIATED NUCLEASE_HELICASE CAS3-RELATED"/>
    <property type="match status" value="1"/>
</dbReference>
<dbReference type="NCBIfam" id="TIGR00277">
    <property type="entry name" value="HDIG"/>
    <property type="match status" value="1"/>
</dbReference>
<reference evidence="13" key="1">
    <citation type="journal article" date="2019" name="Int. J. Syst. Evol. Microbiol.">
        <title>The Global Catalogue of Microorganisms (GCM) 10K type strain sequencing project: providing services to taxonomists for standard genome sequencing and annotation.</title>
        <authorList>
            <consortium name="The Broad Institute Genomics Platform"/>
            <consortium name="The Broad Institute Genome Sequencing Center for Infectious Disease"/>
            <person name="Wu L."/>
            <person name="Ma J."/>
        </authorList>
    </citation>
    <scope>NUCLEOTIDE SEQUENCE [LARGE SCALE GENOMIC DNA]</scope>
    <source>
        <strain evidence="13">JCM 17217</strain>
    </source>
</reference>
<evidence type="ECO:0000256" key="8">
    <source>
        <dbReference type="ARBA" id="ARBA00022840"/>
    </source>
</evidence>
<evidence type="ECO:0000256" key="10">
    <source>
        <dbReference type="ARBA" id="ARBA00038437"/>
    </source>
</evidence>
<accession>A0ABP7QLU5</accession>
<evidence type="ECO:0000313" key="12">
    <source>
        <dbReference type="EMBL" id="GAA3984742.1"/>
    </source>
</evidence>
<evidence type="ECO:0000256" key="5">
    <source>
        <dbReference type="ARBA" id="ARBA00022741"/>
    </source>
</evidence>
<sequence length="721" mass="81137">MSTTTDQLQAKSPENGGLLLSQHLLQVAEAAEAIARGRGIDPELARLGGLLHDIGKAHPEFQRRLTQKRTPADKPFRHELASLFFLPLFPQAQWEPLFDMVVAHHKSLARDPSDFGLYDFDQMGEQFEKTHLDAPTQRWEEWSESALEVLVELGIAGRPISRAEALAALDWCLERTYALIEGRVLGWSPWKGLLVAADHLASALMHQTGANLPRLFRAADLSPFAGTHPLYPLSGKETADDGKAHTLVTAPTGAGKTNYLLRRCRGQVFYTLPFQASINAMWRRIKEALQEQEVDVRLLHGSSRVVAYQAREEEKALQDKVGAAVKVLTPHQLMGIVFATRNYESLLLDLQGADVILDEIHTYGALTQAILFRLVEALHGIGCRVHVGTATMPTALYDQVLALLGGPEMTRITTLTEEELDTYDRHTVHKLPDWEAVQTVLAERLQAGDKVLIVRNRVKDAQQLYHDLQEQYPDIPKMLLHSRYRRMDRAELETKLKDKFDDDNRPGPCIVVATQVVEVSLDISFGCMITDTAPIDALVQRFGRVNRRRLPAAARKLHPVYVVAPPTTKTAARPYEVDVLQRTYALLPDHGAVLRERDLAGLIDVVYPTVELTSLDGFARFRDGQFLLPLLTHEPKSVLLDLLEIDSVTGVWLKDYDAYSRASPDERPRFEIPLNHRDAVRAKLRQHPHGNQPYLIDEQAYSEETGLHMERLMAETGYEIF</sequence>
<dbReference type="Pfam" id="PF22590">
    <property type="entry name" value="Cas3-like_C_2"/>
    <property type="match status" value="1"/>
</dbReference>
<dbReference type="PROSITE" id="PS51643">
    <property type="entry name" value="HD_CAS3"/>
    <property type="match status" value="1"/>
</dbReference>
<dbReference type="InterPro" id="IPR027417">
    <property type="entry name" value="P-loop_NTPase"/>
</dbReference>
<feature type="domain" description="HD Cas3-type" evidence="11">
    <location>
        <begin position="13"/>
        <end position="200"/>
    </location>
</feature>
<dbReference type="NCBIfam" id="TIGR01587">
    <property type="entry name" value="cas3_core"/>
    <property type="match status" value="1"/>
</dbReference>
<evidence type="ECO:0000313" key="13">
    <source>
        <dbReference type="Proteomes" id="UP001501556"/>
    </source>
</evidence>
<comment type="similarity">
    <text evidence="1">In the N-terminal section; belongs to the CRISPR-associated nuclease Cas3-HD family.</text>
</comment>
<dbReference type="Gene3D" id="3.40.50.300">
    <property type="entry name" value="P-loop containing nucleotide triphosphate hydrolases"/>
    <property type="match status" value="2"/>
</dbReference>
<evidence type="ECO:0000256" key="6">
    <source>
        <dbReference type="ARBA" id="ARBA00022801"/>
    </source>
</evidence>
<organism evidence="12 13">
    <name type="scientific">Hymenobacter antarcticus</name>
    <dbReference type="NCBI Taxonomy" id="486270"/>
    <lineage>
        <taxon>Bacteria</taxon>
        <taxon>Pseudomonadati</taxon>
        <taxon>Bacteroidota</taxon>
        <taxon>Cytophagia</taxon>
        <taxon>Cytophagales</taxon>
        <taxon>Hymenobacteraceae</taxon>
        <taxon>Hymenobacter</taxon>
    </lineage>
</organism>
<dbReference type="Pfam" id="PF00270">
    <property type="entry name" value="DEAD"/>
    <property type="match status" value="1"/>
</dbReference>
<dbReference type="InterPro" id="IPR050079">
    <property type="entry name" value="DEAD_box_RNA_helicase"/>
</dbReference>
<name>A0ABP7QLU5_9BACT</name>
<dbReference type="InterPro" id="IPR006483">
    <property type="entry name" value="CRISPR-assoc_Cas3_HD"/>
</dbReference>
<dbReference type="SMART" id="SM00471">
    <property type="entry name" value="HDc"/>
    <property type="match status" value="1"/>
</dbReference>
<dbReference type="RefSeq" id="WP_345125938.1">
    <property type="nucleotide sequence ID" value="NZ_BAABDI010000026.1"/>
</dbReference>
<dbReference type="CDD" id="cd09641">
    <property type="entry name" value="Cas3''_I"/>
    <property type="match status" value="1"/>
</dbReference>